<dbReference type="EMBL" id="QGTW01000021">
    <property type="protein sequence ID" value="PWW19275.1"/>
    <property type="molecule type" value="Genomic_DNA"/>
</dbReference>
<sequence>MSQDFIIGKNPVIEALKSERDINKIFIAEGSQGGQMQQVIGLAKSAGVLVQFVPKKKIDQMAEGNHQGVIAQVAAYQYAEIDDLFAAAEKKKESPFFLLLDEIEDPHNLGSIMRTADAVGAHGIIIPKRRAVGLTATVAKASTGAIEYIPVVRVTNMARTIDELKERGVWIAGTDAKGKEDYRQFDGTMPIGLVIGSEGKGMGRLIRDKCDFLIQLPMAGHVTSLNASVAAALLMYEVYRKRHPLEG</sequence>
<evidence type="ECO:0000256" key="2">
    <source>
        <dbReference type="ARBA" id="ARBA00022603"/>
    </source>
</evidence>
<dbReference type="Pfam" id="PF00588">
    <property type="entry name" value="SpoU_methylase"/>
    <property type="match status" value="1"/>
</dbReference>
<dbReference type="SUPFAM" id="SSF55315">
    <property type="entry name" value="L30e-like"/>
    <property type="match status" value="1"/>
</dbReference>
<gene>
    <name evidence="5" type="ORF">DFO73_12117</name>
</gene>
<dbReference type="Pfam" id="PF08032">
    <property type="entry name" value="SpoU_sub_bind"/>
    <property type="match status" value="1"/>
</dbReference>
<comment type="caution">
    <text evidence="5">The sequence shown here is derived from an EMBL/GenBank/DDBJ whole genome shotgun (WGS) entry which is preliminary data.</text>
</comment>
<dbReference type="GO" id="GO:0003723">
    <property type="term" value="F:RNA binding"/>
    <property type="evidence" value="ECO:0007669"/>
    <property type="project" value="InterPro"/>
</dbReference>
<reference evidence="5 6" key="1">
    <citation type="submission" date="2018-05" db="EMBL/GenBank/DDBJ databases">
        <title>Freshwater and sediment microbial communities from various areas in North America, analyzing microbe dynamics in response to fracking.</title>
        <authorList>
            <person name="Lamendella R."/>
        </authorList>
    </citation>
    <scope>NUCLEOTIDE SEQUENCE [LARGE SCALE GENOMIC DNA]</scope>
    <source>
        <strain evidence="5 6">15_TX</strain>
    </source>
</reference>
<keyword evidence="3 5" id="KW-0808">Transferase</keyword>
<dbReference type="GO" id="GO:0032259">
    <property type="term" value="P:methylation"/>
    <property type="evidence" value="ECO:0007669"/>
    <property type="project" value="UniProtKB-KW"/>
</dbReference>
<dbReference type="InterPro" id="IPR029026">
    <property type="entry name" value="tRNA_m1G_MTases_N"/>
</dbReference>
<dbReference type="PANTHER" id="PTHR46429:SF1">
    <property type="entry name" value="23S RRNA (GUANOSINE-2'-O-)-METHYLTRANSFERASE RLMB"/>
    <property type="match status" value="1"/>
</dbReference>
<evidence type="ECO:0000313" key="6">
    <source>
        <dbReference type="Proteomes" id="UP000247150"/>
    </source>
</evidence>
<dbReference type="InterPro" id="IPR029028">
    <property type="entry name" value="Alpha/beta_knot_MTases"/>
</dbReference>
<dbReference type="AlphaFoldDB" id="A0A2V2ZH51"/>
<dbReference type="OrthoDB" id="9794400at2"/>
<dbReference type="InterPro" id="IPR004441">
    <property type="entry name" value="rRNA_MeTrfase_TrmH"/>
</dbReference>
<dbReference type="CDD" id="cd18103">
    <property type="entry name" value="SpoU-like_RlmB"/>
    <property type="match status" value="1"/>
</dbReference>
<dbReference type="FunFam" id="3.40.1280.10:FF:000008">
    <property type="entry name" value="Group 3 RNA methyltransferase TrmH"/>
    <property type="match status" value="1"/>
</dbReference>
<feature type="domain" description="RNA 2-O ribose methyltransferase substrate binding" evidence="4">
    <location>
        <begin position="5"/>
        <end position="79"/>
    </location>
</feature>
<proteinExistence type="inferred from homology"/>
<dbReference type="Proteomes" id="UP000247150">
    <property type="component" value="Unassembled WGS sequence"/>
</dbReference>
<evidence type="ECO:0000313" key="5">
    <source>
        <dbReference type="EMBL" id="PWW19275.1"/>
    </source>
</evidence>
<accession>A0A2V2ZH51</accession>
<dbReference type="RefSeq" id="WP_110067533.1">
    <property type="nucleotide sequence ID" value="NZ_QGTW01000021.1"/>
</dbReference>
<keyword evidence="2 5" id="KW-0489">Methyltransferase</keyword>
<evidence type="ECO:0000256" key="1">
    <source>
        <dbReference type="ARBA" id="ARBA00007228"/>
    </source>
</evidence>
<dbReference type="InterPro" id="IPR013123">
    <property type="entry name" value="SpoU_subst-bd"/>
</dbReference>
<dbReference type="SMART" id="SM00967">
    <property type="entry name" value="SpoU_sub_bind"/>
    <property type="match status" value="1"/>
</dbReference>
<dbReference type="GO" id="GO:0005829">
    <property type="term" value="C:cytosol"/>
    <property type="evidence" value="ECO:0007669"/>
    <property type="project" value="TreeGrafter"/>
</dbReference>
<dbReference type="NCBIfam" id="TIGR00186">
    <property type="entry name" value="rRNA_methyl_3"/>
    <property type="match status" value="1"/>
</dbReference>
<dbReference type="PANTHER" id="PTHR46429">
    <property type="entry name" value="23S RRNA (GUANOSINE-2'-O-)-METHYLTRANSFERASE RLMB"/>
    <property type="match status" value="1"/>
</dbReference>
<dbReference type="Gene3D" id="3.30.1330.30">
    <property type="match status" value="1"/>
</dbReference>
<dbReference type="InterPro" id="IPR029064">
    <property type="entry name" value="Ribosomal_eL30-like_sf"/>
</dbReference>
<dbReference type="InterPro" id="IPR001537">
    <property type="entry name" value="SpoU_MeTrfase"/>
</dbReference>
<name>A0A2V2ZH51_9BACI</name>
<evidence type="ECO:0000259" key="4">
    <source>
        <dbReference type="SMART" id="SM00967"/>
    </source>
</evidence>
<dbReference type="Gene3D" id="3.40.1280.10">
    <property type="match status" value="1"/>
</dbReference>
<dbReference type="SUPFAM" id="SSF75217">
    <property type="entry name" value="alpha/beta knot"/>
    <property type="match status" value="1"/>
</dbReference>
<evidence type="ECO:0000256" key="3">
    <source>
        <dbReference type="ARBA" id="ARBA00022679"/>
    </source>
</evidence>
<organism evidence="5 6">
    <name type="scientific">Cytobacillus oceanisediminis</name>
    <dbReference type="NCBI Taxonomy" id="665099"/>
    <lineage>
        <taxon>Bacteria</taxon>
        <taxon>Bacillati</taxon>
        <taxon>Bacillota</taxon>
        <taxon>Bacilli</taxon>
        <taxon>Bacillales</taxon>
        <taxon>Bacillaceae</taxon>
        <taxon>Cytobacillus</taxon>
    </lineage>
</organism>
<comment type="similarity">
    <text evidence="1">Belongs to the class IV-like SAM-binding methyltransferase superfamily. RNA methyltransferase TrmH family.</text>
</comment>
<dbReference type="GO" id="GO:0006396">
    <property type="term" value="P:RNA processing"/>
    <property type="evidence" value="ECO:0007669"/>
    <property type="project" value="InterPro"/>
</dbReference>
<protein>
    <submittedName>
        <fullName evidence="5">23S rRNA (Guanosine2251-2'-O)-methyltransferase</fullName>
    </submittedName>
</protein>
<dbReference type="GO" id="GO:0008173">
    <property type="term" value="F:RNA methyltransferase activity"/>
    <property type="evidence" value="ECO:0007669"/>
    <property type="project" value="InterPro"/>
</dbReference>